<reference evidence="3 4" key="1">
    <citation type="submission" date="2016-09" db="EMBL/GenBank/DDBJ databases">
        <title>The draft genome of Dichanthelium oligosanthes: A C3 panicoid grass species.</title>
        <authorList>
            <person name="Studer A.J."/>
            <person name="Schnable J.C."/>
            <person name="Brutnell T.P."/>
        </authorList>
    </citation>
    <scope>NUCLEOTIDE SEQUENCE [LARGE SCALE GENOMIC DNA]</scope>
    <source>
        <strain evidence="4">cv. Kellogg 1175</strain>
        <tissue evidence="3">Leaf</tissue>
    </source>
</reference>
<accession>A0A1E5UNY0</accession>
<feature type="region of interest" description="Disordered" evidence="2">
    <location>
        <begin position="62"/>
        <end position="83"/>
    </location>
</feature>
<comment type="caution">
    <text evidence="3">The sequence shown here is derived from an EMBL/GenBank/DDBJ whole genome shotgun (WGS) entry which is preliminary data.</text>
</comment>
<sequence>MAHAPAPAPAMDPEDGAGGGARNQGSMVVVKTEAVCTNGGPLVVAPDLVRDQGGGDTIECSSSFGDTSSGFEGEADGGEPEVNSAISARANGGRSSKLPRRKKVTTEWRNSVLPILWRCQWLELRMKELSSQVSKYDRELAIIKKEKELQQAVSKVNGSMSEPMQIHKSHENNIMKRRKRKRHEENVDVSFYINKHQILSYYHDKQNKGAETGGVLIDDGRGSTVDGSIRGGLDTVTLLDSENYDTIFEQLTLKDTVMAIDGLQSRVHLLQDRLSKAHSGGENLALSEDNIHVRVLRNRQHTQKRSFSYTKCRYTKPQKRKNLNILLKDDDGSALAGRPALPERETDAHIKDANRNAEERSGECNHSREKTVTVDLLLGTDNSIPNGHIGYLCKENTDDILIDNQAANEVCQQFDKAKYLPSGTFSEGQNISGPVEMKNIFAPAEVKNTCSPAEIDSTSASAVEPVSPQSKQGLKPKKKKRKKGSFFTKKQRKETSKTPVAKEKTEGMPSAAKNKTGSTPSAAATEKTERRPSGATGPGTMTARSAGKKRKTGDEPADAKKHESGSESAASKKQETGKPSSSAKKQKTENPSLAAKKQKTENPSSATKKQETENAPSATKETESAPLNLKIEKAVLVAVNRRSQRVRKPKVFDE</sequence>
<feature type="compositionally biased region" description="Polar residues" evidence="2">
    <location>
        <begin position="601"/>
        <end position="619"/>
    </location>
</feature>
<evidence type="ECO:0000256" key="2">
    <source>
        <dbReference type="SAM" id="MobiDB-lite"/>
    </source>
</evidence>
<feature type="compositionally biased region" description="Basic residues" evidence="2">
    <location>
        <begin position="474"/>
        <end position="492"/>
    </location>
</feature>
<feature type="region of interest" description="Disordered" evidence="2">
    <location>
        <begin position="1"/>
        <end position="23"/>
    </location>
</feature>
<feature type="compositionally biased region" description="Pro residues" evidence="2">
    <location>
        <begin position="1"/>
        <end position="10"/>
    </location>
</feature>
<gene>
    <name evidence="3" type="ORF">BAE44_0024384</name>
</gene>
<dbReference type="PANTHER" id="PTHR34057:SF15">
    <property type="entry name" value="CALMODULIN-BINDING DOMAIN-CONTAINING PROTEIN"/>
    <property type="match status" value="1"/>
</dbReference>
<dbReference type="STRING" id="888268.A0A1E5UNY0"/>
<dbReference type="Proteomes" id="UP000095767">
    <property type="component" value="Unassembled WGS sequence"/>
</dbReference>
<protein>
    <submittedName>
        <fullName evidence="3">Uncharacterized protein</fullName>
    </submittedName>
</protein>
<feature type="compositionally biased region" description="Polar residues" evidence="2">
    <location>
        <begin position="513"/>
        <end position="522"/>
    </location>
</feature>
<dbReference type="OrthoDB" id="21648at2759"/>
<evidence type="ECO:0000313" key="4">
    <source>
        <dbReference type="Proteomes" id="UP000095767"/>
    </source>
</evidence>
<feature type="compositionally biased region" description="Basic and acidic residues" evidence="2">
    <location>
        <begin position="493"/>
        <end position="506"/>
    </location>
</feature>
<evidence type="ECO:0000256" key="1">
    <source>
        <dbReference type="SAM" id="Coils"/>
    </source>
</evidence>
<keyword evidence="4" id="KW-1185">Reference proteome</keyword>
<evidence type="ECO:0000313" key="3">
    <source>
        <dbReference type="EMBL" id="OEL14599.1"/>
    </source>
</evidence>
<name>A0A1E5UNY0_9POAL</name>
<feature type="compositionally biased region" description="Basic and acidic residues" evidence="2">
    <location>
        <begin position="552"/>
        <end position="576"/>
    </location>
</feature>
<dbReference type="EMBL" id="LWDX02069467">
    <property type="protein sequence ID" value="OEL14599.1"/>
    <property type="molecule type" value="Genomic_DNA"/>
</dbReference>
<organism evidence="3 4">
    <name type="scientific">Dichanthelium oligosanthes</name>
    <dbReference type="NCBI Taxonomy" id="888268"/>
    <lineage>
        <taxon>Eukaryota</taxon>
        <taxon>Viridiplantae</taxon>
        <taxon>Streptophyta</taxon>
        <taxon>Embryophyta</taxon>
        <taxon>Tracheophyta</taxon>
        <taxon>Spermatophyta</taxon>
        <taxon>Magnoliopsida</taxon>
        <taxon>Liliopsida</taxon>
        <taxon>Poales</taxon>
        <taxon>Poaceae</taxon>
        <taxon>PACMAD clade</taxon>
        <taxon>Panicoideae</taxon>
        <taxon>Panicodae</taxon>
        <taxon>Paniceae</taxon>
        <taxon>Dichantheliinae</taxon>
        <taxon>Dichanthelium</taxon>
    </lineage>
</organism>
<dbReference type="InterPro" id="IPR038745">
    <property type="entry name" value="AT4G37440-like"/>
</dbReference>
<feature type="region of interest" description="Disordered" evidence="2">
    <location>
        <begin position="457"/>
        <end position="630"/>
    </location>
</feature>
<dbReference type="CDD" id="cd11650">
    <property type="entry name" value="AT4G37440_like"/>
    <property type="match status" value="1"/>
</dbReference>
<dbReference type="PANTHER" id="PTHR34057">
    <property type="entry name" value="ELONGATION FACTOR"/>
    <property type="match status" value="1"/>
</dbReference>
<feature type="coiled-coil region" evidence="1">
    <location>
        <begin position="119"/>
        <end position="146"/>
    </location>
</feature>
<proteinExistence type="predicted"/>
<dbReference type="AlphaFoldDB" id="A0A1E5UNY0"/>
<keyword evidence="1" id="KW-0175">Coiled coil</keyword>